<dbReference type="InParanoid" id="A7SNY7"/>
<sequence length="567" mass="63886">MPKPLSYYHQPYEAPLEHRTLFQLLDHHASKFPNKEAIIYRDENNNRKSLTFQEYRDQSRVLAAKLTELGLRRGHLVLALLPSEMEFAIVQMALGRIGAVFMALEKDDDLTVTNLRDQIHCVFYSVDSDEMRDAIPKAVELDQFKAAVYIGSHITPPNMSKIYDYHALFLQEQTSDYLVLDQAGAEVKMEDPFVVLFTSGSTGRPKPIMYTNHGFVNGAIVTQHLYHTSQDAIIFSDSPLDWITGFGFGLAMVPLLGATLVMFPPNLSVKGHVTLTILEIIEEEKCTHGILLSYLLIDMTLCPEISRFDVSNLKSILTGDVQRCEADADKGESSVDYGSLNVLQGMEVKVLDEDGNVVPVGTQGTFLTIPASPKSQIYVSLNEWQDEKAGQYLAVYLKDEAKAFYHEQEDSVRRSYRALCKALKDRFEGGLAILKYKKEFAERIRAEGEPLHSYLSALRLAYSRAHVPPVVETLPEDPTDAQRDRHSRQEAAFDYYNTRAKEDILCQFINGLNSKLREILVRQDDLLKTSNPQQVLGAIQDGVNDLVDKRVEEKVTAAIRKGGKNAF</sequence>
<dbReference type="Gene3D" id="3.40.50.12780">
    <property type="entry name" value="N-terminal domain of ligase-like"/>
    <property type="match status" value="1"/>
</dbReference>
<name>A7SNY7_NEMVE</name>
<dbReference type="STRING" id="45351.A7SNY7"/>
<dbReference type="PhylomeDB" id="A7SNY7"/>
<dbReference type="InterPro" id="IPR000873">
    <property type="entry name" value="AMP-dep_synth/lig_dom"/>
</dbReference>
<dbReference type="HOGENOM" id="CLU_480865_0_0_1"/>
<gene>
    <name evidence="2" type="ORF">NEMVEDRAFT_v1g215157</name>
</gene>
<dbReference type="eggNOG" id="KOG1175">
    <property type="taxonomic scope" value="Eukaryota"/>
</dbReference>
<accession>A7SNY7</accession>
<evidence type="ECO:0000259" key="1">
    <source>
        <dbReference type="Pfam" id="PF00501"/>
    </source>
</evidence>
<organism evidence="2 3">
    <name type="scientific">Nematostella vectensis</name>
    <name type="common">Starlet sea anemone</name>
    <dbReference type="NCBI Taxonomy" id="45351"/>
    <lineage>
        <taxon>Eukaryota</taxon>
        <taxon>Metazoa</taxon>
        <taxon>Cnidaria</taxon>
        <taxon>Anthozoa</taxon>
        <taxon>Hexacorallia</taxon>
        <taxon>Actiniaria</taxon>
        <taxon>Edwardsiidae</taxon>
        <taxon>Nematostella</taxon>
    </lineage>
</organism>
<dbReference type="PANTHER" id="PTHR42814">
    <property type="entry name" value="AMP-BINDING DOMAIN-CONTAINING PROTEIN"/>
    <property type="match status" value="1"/>
</dbReference>
<dbReference type="PANTHER" id="PTHR42814:SF3">
    <property type="entry name" value="BETA-N-ACETYLHEXOSAMINIDASE"/>
    <property type="match status" value="1"/>
</dbReference>
<evidence type="ECO:0000313" key="3">
    <source>
        <dbReference type="Proteomes" id="UP000001593"/>
    </source>
</evidence>
<dbReference type="AlphaFoldDB" id="A7SNY7"/>
<dbReference type="Proteomes" id="UP000001593">
    <property type="component" value="Unassembled WGS sequence"/>
</dbReference>
<dbReference type="EMBL" id="DS469725">
    <property type="protein sequence ID" value="EDO34583.1"/>
    <property type="molecule type" value="Genomic_DNA"/>
</dbReference>
<proteinExistence type="predicted"/>
<keyword evidence="3" id="KW-1185">Reference proteome</keyword>
<feature type="domain" description="AMP-dependent synthetase/ligase" evidence="1">
    <location>
        <begin position="25"/>
        <end position="319"/>
    </location>
</feature>
<dbReference type="InterPro" id="IPR042099">
    <property type="entry name" value="ANL_N_sf"/>
</dbReference>
<reference evidence="2 3" key="1">
    <citation type="journal article" date="2007" name="Science">
        <title>Sea anemone genome reveals ancestral eumetazoan gene repertoire and genomic organization.</title>
        <authorList>
            <person name="Putnam N.H."/>
            <person name="Srivastava M."/>
            <person name="Hellsten U."/>
            <person name="Dirks B."/>
            <person name="Chapman J."/>
            <person name="Salamov A."/>
            <person name="Terry A."/>
            <person name="Shapiro H."/>
            <person name="Lindquist E."/>
            <person name="Kapitonov V.V."/>
            <person name="Jurka J."/>
            <person name="Genikhovich G."/>
            <person name="Grigoriev I.V."/>
            <person name="Lucas S.M."/>
            <person name="Steele R.E."/>
            <person name="Finnerty J.R."/>
            <person name="Technau U."/>
            <person name="Martindale M.Q."/>
            <person name="Rokhsar D.S."/>
        </authorList>
    </citation>
    <scope>NUCLEOTIDE SEQUENCE [LARGE SCALE GENOMIC DNA]</scope>
    <source>
        <strain evidence="3">CH2 X CH6</strain>
    </source>
</reference>
<dbReference type="InterPro" id="IPR020845">
    <property type="entry name" value="AMP-binding_CS"/>
</dbReference>
<dbReference type="Pfam" id="PF00501">
    <property type="entry name" value="AMP-binding"/>
    <property type="match status" value="1"/>
</dbReference>
<protein>
    <recommendedName>
        <fullName evidence="1">AMP-dependent synthetase/ligase domain-containing protein</fullName>
    </recommendedName>
</protein>
<evidence type="ECO:0000313" key="2">
    <source>
        <dbReference type="EMBL" id="EDO34583.1"/>
    </source>
</evidence>
<dbReference type="PROSITE" id="PS00455">
    <property type="entry name" value="AMP_BINDING"/>
    <property type="match status" value="1"/>
</dbReference>
<dbReference type="SUPFAM" id="SSF56801">
    <property type="entry name" value="Acetyl-CoA synthetase-like"/>
    <property type="match status" value="1"/>
</dbReference>